<dbReference type="SUPFAM" id="SSF51735">
    <property type="entry name" value="NAD(P)-binding Rossmann-fold domains"/>
    <property type="match status" value="1"/>
</dbReference>
<dbReference type="InterPro" id="IPR051687">
    <property type="entry name" value="Peroxisomal_Beta-Oxidation"/>
</dbReference>
<dbReference type="PRINTS" id="PR00080">
    <property type="entry name" value="SDRFAMILY"/>
</dbReference>
<evidence type="ECO:0000256" key="1">
    <source>
        <dbReference type="ARBA" id="ARBA00006484"/>
    </source>
</evidence>
<reference evidence="5" key="1">
    <citation type="submission" date="2018-07" db="EMBL/GenBank/DDBJ databases">
        <authorList>
            <person name="Zhao J."/>
        </authorList>
    </citation>
    <scope>NUCLEOTIDE SEQUENCE [LARGE SCALE GENOMIC DNA]</scope>
    <source>
        <strain evidence="5">GSSD-12</strain>
    </source>
</reference>
<dbReference type="GO" id="GO:0016491">
    <property type="term" value="F:oxidoreductase activity"/>
    <property type="evidence" value="ECO:0007669"/>
    <property type="project" value="UniProtKB-KW"/>
</dbReference>
<accession>A0A345HXM4</accession>
<dbReference type="RefSeq" id="WP_114663989.1">
    <property type="nucleotide sequence ID" value="NZ_CP031194.1"/>
</dbReference>
<keyword evidence="5" id="KW-1185">Reference proteome</keyword>
<dbReference type="PANTHER" id="PTHR45024">
    <property type="entry name" value="DEHYDROGENASES, SHORT CHAIN"/>
    <property type="match status" value="1"/>
</dbReference>
<gene>
    <name evidence="4" type="ORF">DVK44_31265</name>
</gene>
<keyword evidence="2" id="KW-0560">Oxidoreductase</keyword>
<dbReference type="PRINTS" id="PR00081">
    <property type="entry name" value="GDHRDH"/>
</dbReference>
<evidence type="ECO:0000313" key="4">
    <source>
        <dbReference type="EMBL" id="AXG81448.1"/>
    </source>
</evidence>
<dbReference type="OrthoDB" id="9808187at2"/>
<dbReference type="InterPro" id="IPR036291">
    <property type="entry name" value="NAD(P)-bd_dom_sf"/>
</dbReference>
<dbReference type="InterPro" id="IPR002347">
    <property type="entry name" value="SDR_fam"/>
</dbReference>
<dbReference type="PANTHER" id="PTHR45024:SF2">
    <property type="entry name" value="SCP2 DOMAIN-CONTAINING PROTEIN"/>
    <property type="match status" value="1"/>
</dbReference>
<dbReference type="AlphaFoldDB" id="A0A345HXM4"/>
<evidence type="ECO:0000256" key="2">
    <source>
        <dbReference type="ARBA" id="ARBA00023002"/>
    </source>
</evidence>
<dbReference type="Gene3D" id="3.40.50.720">
    <property type="entry name" value="NAD(P)-binding Rossmann-like Domain"/>
    <property type="match status" value="1"/>
</dbReference>
<dbReference type="Pfam" id="PF00106">
    <property type="entry name" value="adh_short"/>
    <property type="match status" value="1"/>
</dbReference>
<name>A0A345HXM4_9ACTN</name>
<proteinExistence type="inferred from homology"/>
<dbReference type="KEGG" id="spad:DVK44_31265"/>
<evidence type="ECO:0000256" key="3">
    <source>
        <dbReference type="RuleBase" id="RU000363"/>
    </source>
</evidence>
<dbReference type="EMBL" id="CP031194">
    <property type="protein sequence ID" value="AXG81448.1"/>
    <property type="molecule type" value="Genomic_DNA"/>
</dbReference>
<dbReference type="Proteomes" id="UP000253868">
    <property type="component" value="Chromosome"/>
</dbReference>
<sequence length="314" mass="32141">MSELSFEGRVAVVTGAGRGIGRAHARLLAERGARVVVNDLGGSMEGEGVDAGPARSVADAIVAAGGEAVVDHHDVSTEAGGKAVIDTALDAFGRVDILINNAGIIQWAGLPEIGLDNLERHLAVHLLGSFNTTRAAWPHFLEQGYGRVVLTTSAGLFGTDNNLSYAAAKGGVIGLARSAKLAGAPHGIKVNVIAPAALTRMGGIADEAAAEVAAQQAGMTSEAVSPIVAYLAHESCPVNGEVYAAGAGRFARIFLASTPGYVYEGDGVAGVEDVVNNWDAINDEKGYYVPADLMAWTGAFLGHQFKEKPGAAAS</sequence>
<protein>
    <submittedName>
        <fullName evidence="4">SDR family NAD(P)-dependent oxidoreductase</fullName>
    </submittedName>
</protein>
<evidence type="ECO:0000313" key="5">
    <source>
        <dbReference type="Proteomes" id="UP000253868"/>
    </source>
</evidence>
<comment type="similarity">
    <text evidence="1 3">Belongs to the short-chain dehydrogenases/reductases (SDR) family.</text>
</comment>
<organism evidence="4 5">
    <name type="scientific">Streptomyces paludis</name>
    <dbReference type="NCBI Taxonomy" id="2282738"/>
    <lineage>
        <taxon>Bacteria</taxon>
        <taxon>Bacillati</taxon>
        <taxon>Actinomycetota</taxon>
        <taxon>Actinomycetes</taxon>
        <taxon>Kitasatosporales</taxon>
        <taxon>Streptomycetaceae</taxon>
        <taxon>Streptomyces</taxon>
    </lineage>
</organism>